<keyword evidence="2" id="KW-1185">Reference proteome</keyword>
<reference evidence="1" key="2">
    <citation type="journal article" date="2024" name="Plant">
        <title>Genomic evolution and insights into agronomic trait innovations of Sesamum species.</title>
        <authorList>
            <person name="Miao H."/>
            <person name="Wang L."/>
            <person name="Qu L."/>
            <person name="Liu H."/>
            <person name="Sun Y."/>
            <person name="Le M."/>
            <person name="Wang Q."/>
            <person name="Wei S."/>
            <person name="Zheng Y."/>
            <person name="Lin W."/>
            <person name="Duan Y."/>
            <person name="Cao H."/>
            <person name="Xiong S."/>
            <person name="Wang X."/>
            <person name="Wei L."/>
            <person name="Li C."/>
            <person name="Ma Q."/>
            <person name="Ju M."/>
            <person name="Zhao R."/>
            <person name="Li G."/>
            <person name="Mu C."/>
            <person name="Tian Q."/>
            <person name="Mei H."/>
            <person name="Zhang T."/>
            <person name="Gao T."/>
            <person name="Zhang H."/>
        </authorList>
    </citation>
    <scope>NUCLEOTIDE SEQUENCE</scope>
    <source>
        <strain evidence="1">3651</strain>
    </source>
</reference>
<dbReference type="AlphaFoldDB" id="A0AAE1YZD5"/>
<protein>
    <submittedName>
        <fullName evidence="1">Uncharacterized protein</fullName>
    </submittedName>
</protein>
<dbReference type="Proteomes" id="UP001293254">
    <property type="component" value="Unassembled WGS sequence"/>
</dbReference>
<reference evidence="1" key="1">
    <citation type="submission" date="2020-06" db="EMBL/GenBank/DDBJ databases">
        <authorList>
            <person name="Li T."/>
            <person name="Hu X."/>
            <person name="Zhang T."/>
            <person name="Song X."/>
            <person name="Zhang H."/>
            <person name="Dai N."/>
            <person name="Sheng W."/>
            <person name="Hou X."/>
            <person name="Wei L."/>
        </authorList>
    </citation>
    <scope>NUCLEOTIDE SEQUENCE</scope>
    <source>
        <strain evidence="1">3651</strain>
        <tissue evidence="1">Leaf</tissue>
    </source>
</reference>
<comment type="caution">
    <text evidence="1">The sequence shown here is derived from an EMBL/GenBank/DDBJ whole genome shotgun (WGS) entry which is preliminary data.</text>
</comment>
<organism evidence="1 2">
    <name type="scientific">Sesamum alatum</name>
    <dbReference type="NCBI Taxonomy" id="300844"/>
    <lineage>
        <taxon>Eukaryota</taxon>
        <taxon>Viridiplantae</taxon>
        <taxon>Streptophyta</taxon>
        <taxon>Embryophyta</taxon>
        <taxon>Tracheophyta</taxon>
        <taxon>Spermatophyta</taxon>
        <taxon>Magnoliopsida</taxon>
        <taxon>eudicotyledons</taxon>
        <taxon>Gunneridae</taxon>
        <taxon>Pentapetalae</taxon>
        <taxon>asterids</taxon>
        <taxon>lamiids</taxon>
        <taxon>Lamiales</taxon>
        <taxon>Pedaliaceae</taxon>
        <taxon>Sesamum</taxon>
    </lineage>
</organism>
<evidence type="ECO:0000313" key="1">
    <source>
        <dbReference type="EMBL" id="KAK4438553.1"/>
    </source>
</evidence>
<accession>A0AAE1YZD5</accession>
<evidence type="ECO:0000313" key="2">
    <source>
        <dbReference type="Proteomes" id="UP001293254"/>
    </source>
</evidence>
<proteinExistence type="predicted"/>
<dbReference type="EMBL" id="JACGWO010000001">
    <property type="protein sequence ID" value="KAK4438553.1"/>
    <property type="molecule type" value="Genomic_DNA"/>
</dbReference>
<name>A0AAE1YZD5_9LAMI</name>
<gene>
    <name evidence="1" type="ORF">Salat_0189800</name>
</gene>
<sequence>MQVWLNSNGEQLQNPSQRVAEMVGEKCVPDCAISDQSSALRTYAGQDSGELFKAILYDPGQALLSKHSHTKACAFGHNLSLKCSVFREDKKVLAAESATLKSEIKALKA</sequence>